<comment type="caution">
    <text evidence="10">The sequence shown here is derived from an EMBL/GenBank/DDBJ whole genome shotgun (WGS) entry which is preliminary data.</text>
</comment>
<dbReference type="InterPro" id="IPR028942">
    <property type="entry name" value="WHIM1_dom"/>
</dbReference>
<organism evidence="10 11">
    <name type="scientific">Saponaria officinalis</name>
    <name type="common">Common soapwort</name>
    <name type="synonym">Lychnis saponaria</name>
    <dbReference type="NCBI Taxonomy" id="3572"/>
    <lineage>
        <taxon>Eukaryota</taxon>
        <taxon>Viridiplantae</taxon>
        <taxon>Streptophyta</taxon>
        <taxon>Embryophyta</taxon>
        <taxon>Tracheophyta</taxon>
        <taxon>Spermatophyta</taxon>
        <taxon>Magnoliopsida</taxon>
        <taxon>eudicotyledons</taxon>
        <taxon>Gunneridae</taxon>
        <taxon>Pentapetalae</taxon>
        <taxon>Caryophyllales</taxon>
        <taxon>Caryophyllaceae</taxon>
        <taxon>Caryophylleae</taxon>
        <taxon>Saponaria</taxon>
    </lineage>
</organism>
<evidence type="ECO:0000313" key="10">
    <source>
        <dbReference type="EMBL" id="KAK9690131.1"/>
    </source>
</evidence>
<dbReference type="PROSITE" id="PS01359">
    <property type="entry name" value="ZF_PHD_1"/>
    <property type="match status" value="1"/>
</dbReference>
<feature type="compositionally biased region" description="Polar residues" evidence="7">
    <location>
        <begin position="482"/>
        <end position="494"/>
    </location>
</feature>
<dbReference type="CDD" id="cd15532">
    <property type="entry name" value="PHD2_CHD_II"/>
    <property type="match status" value="1"/>
</dbReference>
<gene>
    <name evidence="10" type="ORF">RND81_09G107000</name>
</gene>
<feature type="region of interest" description="Disordered" evidence="7">
    <location>
        <begin position="1"/>
        <end position="66"/>
    </location>
</feature>
<dbReference type="CDD" id="cd20401">
    <property type="entry name" value="Tudor_AtPTM-like"/>
    <property type="match status" value="1"/>
</dbReference>
<dbReference type="InterPro" id="IPR047365">
    <property type="entry name" value="Tudor_AtPTM-like"/>
</dbReference>
<name>A0AAW1IK25_SAPOF</name>
<dbReference type="SUPFAM" id="SSF57903">
    <property type="entry name" value="FYVE/PHD zinc finger"/>
    <property type="match status" value="2"/>
</dbReference>
<evidence type="ECO:0000256" key="1">
    <source>
        <dbReference type="ARBA" id="ARBA00004123"/>
    </source>
</evidence>
<evidence type="ECO:0000259" key="9">
    <source>
        <dbReference type="PROSITE" id="PS50827"/>
    </source>
</evidence>
<dbReference type="Pfam" id="PF02791">
    <property type="entry name" value="DDT"/>
    <property type="match status" value="1"/>
</dbReference>
<dbReference type="InterPro" id="IPR001965">
    <property type="entry name" value="Znf_PHD"/>
</dbReference>
<evidence type="ECO:0000256" key="7">
    <source>
        <dbReference type="SAM" id="MobiDB-lite"/>
    </source>
</evidence>
<dbReference type="SMART" id="SM00249">
    <property type="entry name" value="PHD"/>
    <property type="match status" value="4"/>
</dbReference>
<proteinExistence type="predicted"/>
<dbReference type="InterPro" id="IPR019786">
    <property type="entry name" value="Zinc_finger_PHD-type_CS"/>
</dbReference>
<dbReference type="Gene3D" id="3.30.40.10">
    <property type="entry name" value="Zinc/RING finger domain, C3HC4 (zinc finger)"/>
    <property type="match status" value="2"/>
</dbReference>
<dbReference type="EMBL" id="JBDFQZ010000009">
    <property type="protein sequence ID" value="KAK9690132.1"/>
    <property type="molecule type" value="Genomic_DNA"/>
</dbReference>
<feature type="domain" description="DDT" evidence="9">
    <location>
        <begin position="288"/>
        <end position="348"/>
    </location>
</feature>
<feature type="compositionally biased region" description="Polar residues" evidence="7">
    <location>
        <begin position="1371"/>
        <end position="1398"/>
    </location>
</feature>
<evidence type="ECO:0000256" key="3">
    <source>
        <dbReference type="ARBA" id="ARBA00022771"/>
    </source>
</evidence>
<keyword evidence="2" id="KW-0479">Metal-binding</keyword>
<dbReference type="GO" id="GO:0005634">
    <property type="term" value="C:nucleus"/>
    <property type="evidence" value="ECO:0007669"/>
    <property type="project" value="UniProtKB-SubCell"/>
</dbReference>
<evidence type="ECO:0000256" key="6">
    <source>
        <dbReference type="PROSITE-ProRule" id="PRU00146"/>
    </source>
</evidence>
<evidence type="ECO:0000259" key="8">
    <source>
        <dbReference type="PROSITE" id="PS50016"/>
    </source>
</evidence>
<evidence type="ECO:0000256" key="4">
    <source>
        <dbReference type="ARBA" id="ARBA00022833"/>
    </source>
</evidence>
<dbReference type="InterPro" id="IPR056618">
    <property type="entry name" value="Chromo_PTM"/>
</dbReference>
<dbReference type="Pfam" id="PF00628">
    <property type="entry name" value="PHD"/>
    <property type="match status" value="1"/>
</dbReference>
<feature type="region of interest" description="Disordered" evidence="7">
    <location>
        <begin position="223"/>
        <end position="256"/>
    </location>
</feature>
<feature type="domain" description="PHD-type" evidence="8">
    <location>
        <begin position="509"/>
        <end position="556"/>
    </location>
</feature>
<reference evidence="10 11" key="1">
    <citation type="submission" date="2024-03" db="EMBL/GenBank/DDBJ databases">
        <title>WGS assembly of Saponaria officinalis var. Norfolk2.</title>
        <authorList>
            <person name="Jenkins J."/>
            <person name="Shu S."/>
            <person name="Grimwood J."/>
            <person name="Barry K."/>
            <person name="Goodstein D."/>
            <person name="Schmutz J."/>
            <person name="Leebens-Mack J."/>
            <person name="Osbourn A."/>
        </authorList>
    </citation>
    <scope>NUCLEOTIDE SEQUENCE [LARGE SCALE GENOMIC DNA]</scope>
    <source>
        <strain evidence="11">cv. Norfolk2</strain>
        <strain evidence="10">JIC</strain>
        <tissue evidence="10">Leaf</tissue>
    </source>
</reference>
<evidence type="ECO:0000313" key="11">
    <source>
        <dbReference type="Proteomes" id="UP001443914"/>
    </source>
</evidence>
<evidence type="ECO:0000256" key="2">
    <source>
        <dbReference type="ARBA" id="ARBA00022723"/>
    </source>
</evidence>
<dbReference type="InterPro" id="IPR011011">
    <property type="entry name" value="Znf_FYVE_PHD"/>
</dbReference>
<feature type="compositionally biased region" description="Basic residues" evidence="7">
    <location>
        <begin position="55"/>
        <end position="64"/>
    </location>
</feature>
<feature type="compositionally biased region" description="Acidic residues" evidence="7">
    <location>
        <begin position="229"/>
        <end position="251"/>
    </location>
</feature>
<dbReference type="Pfam" id="PF15612">
    <property type="entry name" value="WHIM1"/>
    <property type="match status" value="1"/>
</dbReference>
<keyword evidence="3 6" id="KW-0863">Zinc-finger</keyword>
<keyword evidence="11" id="KW-1185">Reference proteome</keyword>
<dbReference type="GO" id="GO:0008270">
    <property type="term" value="F:zinc ion binding"/>
    <property type="evidence" value="ECO:0007669"/>
    <property type="project" value="UniProtKB-KW"/>
</dbReference>
<dbReference type="GO" id="GO:0000785">
    <property type="term" value="C:chromatin"/>
    <property type="evidence" value="ECO:0007669"/>
    <property type="project" value="UniProtKB-ARBA"/>
</dbReference>
<feature type="region of interest" description="Disordered" evidence="7">
    <location>
        <begin position="1537"/>
        <end position="1559"/>
    </location>
</feature>
<dbReference type="PANTHER" id="PTHR46508:SF1">
    <property type="entry name" value="PHD FINGER FAMILY PROTEIN"/>
    <property type="match status" value="1"/>
</dbReference>
<feature type="region of interest" description="Disordered" evidence="7">
    <location>
        <begin position="482"/>
        <end position="503"/>
    </location>
</feature>
<dbReference type="PROSITE" id="PS50827">
    <property type="entry name" value="DDT"/>
    <property type="match status" value="1"/>
</dbReference>
<dbReference type="PROSITE" id="PS50016">
    <property type="entry name" value="ZF_PHD_2"/>
    <property type="match status" value="1"/>
</dbReference>
<dbReference type="InterPro" id="IPR019787">
    <property type="entry name" value="Znf_PHD-finger"/>
</dbReference>
<feature type="region of interest" description="Disordered" evidence="7">
    <location>
        <begin position="1361"/>
        <end position="1415"/>
    </location>
</feature>
<dbReference type="InterPro" id="IPR018501">
    <property type="entry name" value="DDT_dom"/>
</dbReference>
<dbReference type="Pfam" id="PF24294">
    <property type="entry name" value="Chromo_PTM"/>
    <property type="match status" value="1"/>
</dbReference>
<dbReference type="InterPro" id="IPR013083">
    <property type="entry name" value="Znf_RING/FYVE/PHD"/>
</dbReference>
<comment type="subcellular location">
    <subcellularLocation>
        <location evidence="1">Nucleus</location>
    </subcellularLocation>
</comment>
<sequence length="1757" mass="195316">METPLVRSRGRPRKRRREDLLSGENQGLSQKAVGNKMFDGNNGNVREDQKVNGNPRKRGRPPKKRAVEMRGEAMVGRYVMKEFGGNGVFLGKIISYESGLYRVDYEDGDREDLDSGELREFVIADEQQKFVGEFLERKKKLDEEINKKMGMQLRDASEKGVKSIDDQRKNLKLKDEAAMLDAVVLVCALEMVDLTKPVGRMCKAAAGNVLNDEGKTELSTLIEERSGSDTDDSNNDDSNNDYCFDDDDDSSSDSIEYGQGWETRAETEIPAFPPPELPPSSATIGVPEEYVSHLFSVYGFLRTFTIHLFLSPFTLDDLVGCLKCKVPNTLLDAIHVALLKTLRRHLESVASEGSELASKCLRSVDWGLLDTLTWPVYLFHYLMVMGRLDGQEWKGFYVDVLDKDYYTLAIGTKLAVLQILCDDALDTEEIRIEIDTREESEVGVDSDEIFSDLFEGGTRKMYPRPSKTFAGKHKNDVNSAAENSVFSSSKTTESGNHRDRDDVGEDGNVDECRLCGMEGMLICCDGCPSAYHSRCIGVNKLSIPEGEWFCPECTISRISPPITIGTSLRGAEVFGMDPYAQLFLGTCNYLLVLKVSVKASSFIRYYSYHDIPKVISVLSSSPYHAVSYLGICQSMSKYWELPEIVLSPLLTNQASMVSENQNENRLLPFQFHSSDENTNQPVLYKAGNETSASNVGETSVGDASGLGNEKFTLYSGSVDASLGAPVQSDPRSMGTDATKQIATNMISNPFEHTEFSRITQQGLAGRSSVAGIASWLPGYDSSIVSGHSNGVCLPESYYTYVKEDTNKAVGLTPQKKKDTFLYMGSIFKPFAYINNYVHGAFAATAAANFAGLSSDEAQASGVHASDPRKAMAANISLQVKAFSSAAVRFFWPSTEKKLVEIPRERCSWCFHCTAPVVSRKGCLLNQAALIATRAEMKFISGLRLVKIVDGGLYGIAAYTLYMEESLQGLLAGPFRSSTYREQWRKKVEQASTCSEMKNLLLDLERNFCTIALSPEWTKFVDNWMDDSSKSLTVAASGSTQKRGPGRRKKQLATPEVTGDDSNDSTESCWWRGGKLAKLVFQRGTFPRGALRKIARLGGARRLPGVYYADGSDVPKRSRQFIWRAAVETAKNASQLALQVRYLDQYIKWSDIVRPEQNLGDGKGPETEASAFRSAQICDKKILENKIMYGVAFKLQKHLSSRLMKSIIEKEEGKDGEEKYWFLESRIPLYLIKEYEENAGKTDLPPAIKPDRYSKHQRRQLKASRKEIFVYLARKKQDLCTCPCASCHGDALLEQSVTCNSCEGFCHKTCVLSSTELTNEDVQFRVTCRKCSQHKITVLNNSAESPTSPLAMQGQEFQNSAAVAKSGKLKASGQQQQNSTTAGKSLSTKSGSRHPSTGTVDAHTEKKLAASDSKSSKSKKRASLHWGLIWKRKASDDGTDFRHKHIIFRGSSDGLILNPSCILCHKPYNPHLMYIRCEACELWCHADAINLDESKLSELVGYKCSRCRRMKIPSCPYADPILKKQEVKKIRFKGPKDERVEANSVSEAMSEPVESLPDTPMSMMEIDEDVFLEVDDPLVMSAPQIEPMPEPKPEVDCEWTMFGPGPQKLPVRRQIKNEKDDDGLPWADLSSGQLPTSAVNPSVEWDGGLGNGTALNYEGDFEPQTYFSFTELLEVDGGGNNLEGNSQNGFMEQCDVTPFDAVMPNDAVLCEVCQEAAPIPDLACQICGIRIHRYCSPWDEETTVVEDTWCCGQCREWS</sequence>
<dbReference type="Pfam" id="PF21743">
    <property type="entry name" value="PTM_DIR17_Tudor"/>
    <property type="match status" value="1"/>
</dbReference>
<accession>A0AAW1IK25</accession>
<keyword evidence="4" id="KW-0862">Zinc</keyword>
<keyword evidence="5" id="KW-0539">Nucleus</keyword>
<feature type="region of interest" description="Disordered" evidence="7">
    <location>
        <begin position="1034"/>
        <end position="1066"/>
    </location>
</feature>
<dbReference type="Proteomes" id="UP001443914">
    <property type="component" value="Unassembled WGS sequence"/>
</dbReference>
<dbReference type="EMBL" id="JBDFQZ010000009">
    <property type="protein sequence ID" value="KAK9690131.1"/>
    <property type="molecule type" value="Genomic_DNA"/>
</dbReference>
<dbReference type="PANTHER" id="PTHR46508">
    <property type="entry name" value="PHD FINGER FAMILY PROTEIN"/>
    <property type="match status" value="1"/>
</dbReference>
<dbReference type="CDD" id="cd15489">
    <property type="entry name" value="PHD_SF"/>
    <property type="match status" value="1"/>
</dbReference>
<dbReference type="SMART" id="SM00571">
    <property type="entry name" value="DDT"/>
    <property type="match status" value="1"/>
</dbReference>
<protein>
    <submittedName>
        <fullName evidence="10">Uncharacterized protein</fullName>
    </submittedName>
</protein>
<evidence type="ECO:0000256" key="5">
    <source>
        <dbReference type="ARBA" id="ARBA00023242"/>
    </source>
</evidence>